<dbReference type="Gene3D" id="1.10.510.10">
    <property type="entry name" value="Transferase(Phosphotransferase) domain 1"/>
    <property type="match status" value="3"/>
</dbReference>
<feature type="domain" description="Gnk2-homologous" evidence="18">
    <location>
        <begin position="957"/>
        <end position="1063"/>
    </location>
</feature>
<accession>A0A4Y7IK00</accession>
<dbReference type="Pfam" id="PF07714">
    <property type="entry name" value="PK_Tyr_Ser-Thr"/>
    <property type="match status" value="2"/>
</dbReference>
<keyword evidence="20" id="KW-1185">Reference proteome</keyword>
<evidence type="ECO:0000256" key="14">
    <source>
        <dbReference type="PROSITE-ProRule" id="PRU10141"/>
    </source>
</evidence>
<protein>
    <submittedName>
        <fullName evidence="19">Uncharacterized protein</fullName>
    </submittedName>
</protein>
<keyword evidence="3" id="KW-0597">Phosphoprotein</keyword>
<keyword evidence="4" id="KW-0808">Transferase</keyword>
<keyword evidence="9" id="KW-0418">Kinase</keyword>
<feature type="domain" description="Protein kinase" evidence="17">
    <location>
        <begin position="1098"/>
        <end position="1233"/>
    </location>
</feature>
<keyword evidence="10 14" id="KW-0067">ATP-binding</keyword>
<feature type="transmembrane region" description="Helical" evidence="15">
    <location>
        <begin position="868"/>
        <end position="889"/>
    </location>
</feature>
<evidence type="ECO:0000256" key="16">
    <source>
        <dbReference type="SAM" id="SignalP"/>
    </source>
</evidence>
<feature type="domain" description="Gnk2-homologous" evidence="18">
    <location>
        <begin position="136"/>
        <end position="243"/>
    </location>
</feature>
<evidence type="ECO:0000256" key="7">
    <source>
        <dbReference type="ARBA" id="ARBA00022737"/>
    </source>
</evidence>
<dbReference type="InterPro" id="IPR017441">
    <property type="entry name" value="Protein_kinase_ATP_BS"/>
</dbReference>
<evidence type="ECO:0000313" key="20">
    <source>
        <dbReference type="Proteomes" id="UP000316621"/>
    </source>
</evidence>
<keyword evidence="7" id="KW-0677">Repeat</keyword>
<dbReference type="Gene3D" id="3.30.200.20">
    <property type="entry name" value="Phosphorylase Kinase, domain 1"/>
    <property type="match status" value="1"/>
</dbReference>
<evidence type="ECO:0000256" key="2">
    <source>
        <dbReference type="ARBA" id="ARBA00022527"/>
    </source>
</evidence>
<evidence type="ECO:0000256" key="6">
    <source>
        <dbReference type="ARBA" id="ARBA00022729"/>
    </source>
</evidence>
<feature type="binding site" evidence="14">
    <location>
        <position position="371"/>
    </location>
    <ligand>
        <name>ATP</name>
        <dbReference type="ChEBI" id="CHEBI:30616"/>
    </ligand>
</feature>
<keyword evidence="12 15" id="KW-0472">Membrane</keyword>
<dbReference type="SUPFAM" id="SSF56112">
    <property type="entry name" value="Protein kinase-like (PK-like)"/>
    <property type="match status" value="3"/>
</dbReference>
<dbReference type="SMART" id="SM00220">
    <property type="entry name" value="S_TKc"/>
    <property type="match status" value="1"/>
</dbReference>
<dbReference type="PROSITE" id="PS00107">
    <property type="entry name" value="PROTEIN_KINASE_ATP"/>
    <property type="match status" value="1"/>
</dbReference>
<dbReference type="PANTHER" id="PTHR27002:SF181">
    <property type="entry name" value="RECEPTOR-LIKE SERINE_THREONINE-PROTEIN KINASE"/>
    <property type="match status" value="1"/>
</dbReference>
<dbReference type="OMA" id="IRYEQYL"/>
<evidence type="ECO:0000256" key="13">
    <source>
        <dbReference type="ARBA" id="ARBA00023180"/>
    </source>
</evidence>
<evidence type="ECO:0000256" key="1">
    <source>
        <dbReference type="ARBA" id="ARBA00004167"/>
    </source>
</evidence>
<feature type="domain" description="Gnk2-homologous" evidence="18">
    <location>
        <begin position="639"/>
        <end position="743"/>
    </location>
</feature>
<keyword evidence="8 14" id="KW-0547">Nucleotide-binding</keyword>
<feature type="signal peptide" evidence="16">
    <location>
        <begin position="1"/>
        <end position="29"/>
    </location>
</feature>
<proteinExistence type="predicted"/>
<dbReference type="FunFam" id="1.10.510.10:FF:000129">
    <property type="entry name" value="cysteine-rich receptor-like protein kinase 10"/>
    <property type="match status" value="1"/>
</dbReference>
<name>A0A4Y7IK00_PAPSO</name>
<evidence type="ECO:0000259" key="18">
    <source>
        <dbReference type="PROSITE" id="PS51473"/>
    </source>
</evidence>
<dbReference type="GO" id="GO:0004674">
    <property type="term" value="F:protein serine/threonine kinase activity"/>
    <property type="evidence" value="ECO:0007669"/>
    <property type="project" value="UniProtKB-KW"/>
</dbReference>
<dbReference type="InterPro" id="IPR008271">
    <property type="entry name" value="Ser/Thr_kinase_AS"/>
</dbReference>
<keyword evidence="11 15" id="KW-1133">Transmembrane helix</keyword>
<evidence type="ECO:0000256" key="11">
    <source>
        <dbReference type="ARBA" id="ARBA00022989"/>
    </source>
</evidence>
<evidence type="ECO:0000256" key="15">
    <source>
        <dbReference type="SAM" id="Phobius"/>
    </source>
</evidence>
<evidence type="ECO:0000256" key="3">
    <source>
        <dbReference type="ARBA" id="ARBA00022553"/>
    </source>
</evidence>
<gene>
    <name evidence="19" type="ORF">C5167_041059</name>
</gene>
<organism evidence="19 20">
    <name type="scientific">Papaver somniferum</name>
    <name type="common">Opium poppy</name>
    <dbReference type="NCBI Taxonomy" id="3469"/>
    <lineage>
        <taxon>Eukaryota</taxon>
        <taxon>Viridiplantae</taxon>
        <taxon>Streptophyta</taxon>
        <taxon>Embryophyta</taxon>
        <taxon>Tracheophyta</taxon>
        <taxon>Spermatophyta</taxon>
        <taxon>Magnoliopsida</taxon>
        <taxon>Ranunculales</taxon>
        <taxon>Papaveraceae</taxon>
        <taxon>Papaveroideae</taxon>
        <taxon>Papaver</taxon>
    </lineage>
</organism>
<evidence type="ECO:0000259" key="17">
    <source>
        <dbReference type="PROSITE" id="PS50011"/>
    </source>
</evidence>
<dbReference type="GO" id="GO:0005886">
    <property type="term" value="C:plasma membrane"/>
    <property type="evidence" value="ECO:0007669"/>
    <property type="project" value="TreeGrafter"/>
</dbReference>
<dbReference type="Gene3D" id="3.30.430.20">
    <property type="entry name" value="Gnk2 domain, C-X8-C-X2-C motif"/>
    <property type="match status" value="5"/>
</dbReference>
<dbReference type="EMBL" id="CM010715">
    <property type="protein sequence ID" value="RZC48090.1"/>
    <property type="molecule type" value="Genomic_DNA"/>
</dbReference>
<dbReference type="InterPro" id="IPR002902">
    <property type="entry name" value="GNK2"/>
</dbReference>
<keyword evidence="6 16" id="KW-0732">Signal</keyword>
<dbReference type="AlphaFoldDB" id="A0A4Y7IK00"/>
<sequence length="1233" mass="138065">MGCFNLVSIFFICLFCFSNLLITIRYTTAQEYFNHLCLGANYTNGSKFQSNLNILFPSIIQNRYYNATVGQSPDTVYGSIQCRGDVTLDACQNCVQMITQVNKEFDNCPNSKQAIVWYDTCMLRYSDQDYFTIMLEGPRYYLVNRNNVPNPSQFKPILNDLLTGLFGEAGSSGFYTNFATADKDITNRTKLYGLVQCTADIPSSSCSRCLFRAMDVLPGCCDGKEGARVIGPSCMLRYELYSFYESTITSSTPPLSSPTPLKLPSSTNTTVANANKNNSSKLTISIVVPSVVALVFAIASGFFCFRRKRTQKKKYNYVDDETPVTAESLQFNFSTISAATDNFSEANKLGEGGFGSVYKGTLPDGRDIAVKRLSKYSGQGDHEFKNEVTLVAKLQHRNLVNLVGFSLAGEEKLLIYEYMPNASLDQFLFDPTKCTQLDWERRFKIIAGISRGLVYLHEESRLKIIHRDLKASNILLDMDMNPKIADFGMARLFVHDQTQERTSKIVGTYGYMAPEYIMHGHFSVKSDVFSFGVLILEILSGHKNSSFYQSDVAQDLLSYVWRHWNDGSAIEILDPTLKDTYSRNEVVRCIHVALLCVQENIADRPTMPTVIHMLNSYSATDPALPLSPAFFIGSTVNMEPQSNLGYSEEQGSSKNESVTSEVGAGSTLFPSIIQDRYYNATVGQSPDTVYGSIQCRGDVTLDACQGCVQYVTQVNKEFDKCLNFKQAIVWYDTCMLRYSDQNYFTIIQENPYYWMANRNNISNPSQFKPILNDFLVGLVVQCTADIPSSSSSLCLFGVMDVLPRCCDWRQGARVIGPSCMLRYELYPFYESTITSAIPPLSSPTPLVLPPSSTNTTLPNANRNNSSKATIGIVVPSVITVLSAIAFWFFCLRRKKAQINVEDEPPSTIESLQFNFSTISAARNNFSEDNKLGEGGIGSVYKGTLSDRREIAVKRLSKYSSAAYWIHLNFDDKNTFQTNLNRLLPSLSSANNSIKNGYSNATIGQTPDTVYGSFQCRGDISLEDCQGCVKIGAEEIKENDRCPISRKAIIWYDECMLRYSDEYYFNTMQESPSVYLWNPNNVSNPDQFRPTLGDFLRRLAREAVSNNGSTSTKFVSGNTYYYDIKVYGLVQCTSDVYLSSCYGQEIAVKRLSKNSGQGEQEFKNEVTLVAKLQHRNLVKLVGFSQAGEEKLLIYEFMPNGSLDQILFGLPLILSGLGKTIQVNRRDSKRTCLSP</sequence>
<evidence type="ECO:0000256" key="9">
    <source>
        <dbReference type="ARBA" id="ARBA00022777"/>
    </source>
</evidence>
<dbReference type="InterPro" id="IPR000719">
    <property type="entry name" value="Prot_kinase_dom"/>
</dbReference>
<reference evidence="19 20" key="1">
    <citation type="journal article" date="2018" name="Science">
        <title>The opium poppy genome and morphinan production.</title>
        <authorList>
            <person name="Guo L."/>
            <person name="Winzer T."/>
            <person name="Yang X."/>
            <person name="Li Y."/>
            <person name="Ning Z."/>
            <person name="He Z."/>
            <person name="Teodor R."/>
            <person name="Lu Y."/>
            <person name="Bowser T.A."/>
            <person name="Graham I.A."/>
            <person name="Ye K."/>
        </authorList>
    </citation>
    <scope>NUCLEOTIDE SEQUENCE [LARGE SCALE GENOMIC DNA]</scope>
    <source>
        <strain evidence="20">cv. HN1</strain>
        <tissue evidence="19">Leaves</tissue>
    </source>
</reference>
<dbReference type="GO" id="GO:0006950">
    <property type="term" value="P:response to stress"/>
    <property type="evidence" value="ECO:0007669"/>
    <property type="project" value="UniProtKB-ARBA"/>
</dbReference>
<feature type="transmembrane region" description="Helical" evidence="15">
    <location>
        <begin position="282"/>
        <end position="305"/>
    </location>
</feature>
<evidence type="ECO:0000256" key="5">
    <source>
        <dbReference type="ARBA" id="ARBA00022692"/>
    </source>
</evidence>
<feature type="domain" description="Gnk2-homologous" evidence="18">
    <location>
        <begin position="30"/>
        <end position="130"/>
    </location>
</feature>
<dbReference type="PROSITE" id="PS00108">
    <property type="entry name" value="PROTEIN_KINASE_ST"/>
    <property type="match status" value="1"/>
</dbReference>
<comment type="subcellular location">
    <subcellularLocation>
        <location evidence="1">Membrane</location>
        <topology evidence="1">Single-pass membrane protein</topology>
    </subcellularLocation>
</comment>
<feature type="chain" id="PRO_5021314570" evidence="16">
    <location>
        <begin position="30"/>
        <end position="1233"/>
    </location>
</feature>
<dbReference type="FunFam" id="3.30.430.20:FF:000002">
    <property type="entry name" value="Cysteine-rich receptor-like protein kinase 10"/>
    <property type="match status" value="1"/>
</dbReference>
<feature type="domain" description="Gnk2-homologous" evidence="18">
    <location>
        <begin position="1069"/>
        <end position="1178"/>
    </location>
</feature>
<evidence type="ECO:0000256" key="10">
    <source>
        <dbReference type="ARBA" id="ARBA00022840"/>
    </source>
</evidence>
<dbReference type="Pfam" id="PF01657">
    <property type="entry name" value="Stress-antifung"/>
    <property type="match status" value="4"/>
</dbReference>
<keyword evidence="5 15" id="KW-0812">Transmembrane</keyword>
<dbReference type="CDD" id="cd23509">
    <property type="entry name" value="Gnk2-like"/>
    <property type="match status" value="6"/>
</dbReference>
<evidence type="ECO:0000256" key="12">
    <source>
        <dbReference type="ARBA" id="ARBA00023136"/>
    </source>
</evidence>
<dbReference type="Proteomes" id="UP000316621">
    <property type="component" value="Chromosome 1"/>
</dbReference>
<evidence type="ECO:0000256" key="4">
    <source>
        <dbReference type="ARBA" id="ARBA00022679"/>
    </source>
</evidence>
<keyword evidence="13" id="KW-0325">Glycoprotein</keyword>
<evidence type="ECO:0000256" key="8">
    <source>
        <dbReference type="ARBA" id="ARBA00022741"/>
    </source>
</evidence>
<dbReference type="PANTHER" id="PTHR27002">
    <property type="entry name" value="RECEPTOR-LIKE SERINE/THREONINE-PROTEIN KINASE SD1-8"/>
    <property type="match status" value="1"/>
</dbReference>
<dbReference type="PROSITE" id="PS50011">
    <property type="entry name" value="PROTEIN_KINASE_DOM"/>
    <property type="match status" value="2"/>
</dbReference>
<dbReference type="CDD" id="cd14066">
    <property type="entry name" value="STKc_IRAK"/>
    <property type="match status" value="1"/>
</dbReference>
<dbReference type="InterPro" id="IPR038408">
    <property type="entry name" value="GNK2_sf"/>
</dbReference>
<dbReference type="GO" id="GO:0005524">
    <property type="term" value="F:ATP binding"/>
    <property type="evidence" value="ECO:0007669"/>
    <property type="project" value="UniProtKB-UniRule"/>
</dbReference>
<keyword evidence="2" id="KW-0723">Serine/threonine-protein kinase</keyword>
<dbReference type="InterPro" id="IPR011009">
    <property type="entry name" value="Kinase-like_dom_sf"/>
</dbReference>
<dbReference type="PROSITE" id="PS51473">
    <property type="entry name" value="GNK2"/>
    <property type="match status" value="5"/>
</dbReference>
<evidence type="ECO:0000313" key="19">
    <source>
        <dbReference type="EMBL" id="RZC48090.1"/>
    </source>
</evidence>
<dbReference type="InterPro" id="IPR001245">
    <property type="entry name" value="Ser-Thr/Tyr_kinase_cat_dom"/>
</dbReference>
<dbReference type="FunFam" id="3.30.200.20:FF:000142">
    <property type="entry name" value="Cysteine-rich receptor-like protein kinase 10"/>
    <property type="match status" value="1"/>
</dbReference>
<dbReference type="Gramene" id="RZC48090">
    <property type="protein sequence ID" value="RZC48090"/>
    <property type="gene ID" value="C5167_041059"/>
</dbReference>
<feature type="domain" description="Protein kinase" evidence="17">
    <location>
        <begin position="343"/>
        <end position="624"/>
    </location>
</feature>